<sequence>MTSRRVSHHSHQQSKPDIRKAATMTAAGIAAFATLTAPNIAMANESGTQESQSNSSTQLITKEQAMQNLQAVAQVAPSDERIAEAKSQADSDAKAQAEAQDAADQAQENKDTAQKEVNQAQQDKASTAQGLQDAQAGVDAAKTSQDAAQADKDAAQQAYDEATEKAGTADQIAQAQTKANEAQGNVNDQQAEAGKATAVEKQVESDKATADQAVTDAQSQANKAAADKKLQEDIKAEADKKVAEAQQKYDEAKVQGDAAKEQAAQELADAKTAQVTAQADYATKEQAVQAGQKSIDEAKAALDEAKAGSGVDVDAMNKGIGGFFESLINDPTLNDAQKQQAQLAYDVLVNNSLNVPWYDSEVSGWLNKGEYGEDSAPSIAGLKNGLTYIDAVNGLRTANNLNTLDINLYAMAIAILNSQHGGHSEIGADAENWAGLITHAYNGTADPDEWESAYAAGQLYGKDWPFIGWYTQEKHIFEEMLKEHPGMDGMDAFQIFQTYPDVYKKAGHYLNFIMPSLKSMGFGIGEDGAVWDGSTSATGTLTQEQFRNLVNAYVAMVEGAPDPATVAQARKVYDDAVANQTQLQAEADAAQKALDDAQSKLDAAQKKYDAANDQTTIEKLKQELDDAKANADTAAQNVKSADDAVADAAQKLQAAQQAQVDAAAKLVLAQDASKEANATLDRLQKELKSAQDELAAIPVADPVLKAKLDDAVSKLAAAQDAYARALAALDAAQNADTSAAEKLQAKLAALQDANAKFADAEAALATASAAATHSKAVYDALIRLKIEIDAANQPEKTADGGNDGPASENTASVDKAEAPVSVQAASKAAKKVELATTGAAVDGIVMVMVSLTALGLGTSLLKKRPK</sequence>
<feature type="compositionally biased region" description="Low complexity" evidence="6">
    <location>
        <begin position="139"/>
        <end position="148"/>
    </location>
</feature>
<dbReference type="PANTHER" id="PTHR46349:SF6">
    <property type="entry name" value="MYOSIN-6-LIKE"/>
    <property type="match status" value="1"/>
</dbReference>
<dbReference type="Proteomes" id="UP000029080">
    <property type="component" value="Unassembled WGS sequence"/>
</dbReference>
<keyword evidence="5" id="KW-0175">Coiled coil</keyword>
<dbReference type="PANTHER" id="PTHR46349">
    <property type="entry name" value="CINGULIN-LIKE PROTEIN 1-RELATED"/>
    <property type="match status" value="1"/>
</dbReference>
<feature type="compositionally biased region" description="Polar residues" evidence="6">
    <location>
        <begin position="45"/>
        <end position="71"/>
    </location>
</feature>
<evidence type="ECO:0000256" key="5">
    <source>
        <dbReference type="SAM" id="Coils"/>
    </source>
</evidence>
<gene>
    <name evidence="8" type="ORF">BITS_0677</name>
</gene>
<dbReference type="eggNOG" id="COG0457">
    <property type="taxonomic scope" value="Bacteria"/>
</dbReference>
<keyword evidence="7" id="KW-0812">Transmembrane</keyword>
<comment type="caution">
    <text evidence="8">The sequence shown here is derived from an EMBL/GenBank/DDBJ whole genome shotgun (WGS) entry which is preliminary data.</text>
</comment>
<dbReference type="RefSeq" id="WP_152571236.1">
    <property type="nucleotide sequence ID" value="NZ_JAXEUP010000016.1"/>
</dbReference>
<feature type="compositionally biased region" description="Polar residues" evidence="6">
    <location>
        <begin position="115"/>
        <end position="132"/>
    </location>
</feature>
<evidence type="ECO:0000256" key="6">
    <source>
        <dbReference type="SAM" id="MobiDB-lite"/>
    </source>
</evidence>
<feature type="region of interest" description="Disordered" evidence="6">
    <location>
        <begin position="793"/>
        <end position="818"/>
    </location>
</feature>
<reference evidence="8 9" key="1">
    <citation type="submission" date="2014-03" db="EMBL/GenBank/DDBJ databases">
        <title>Genomics of Bifidobacteria.</title>
        <authorList>
            <person name="Ventura M."/>
            <person name="Milani C."/>
            <person name="Lugli G.A."/>
        </authorList>
    </citation>
    <scope>NUCLEOTIDE SEQUENCE [LARGE SCALE GENOMIC DNA]</scope>
    <source>
        <strain evidence="8 9">JCM 13495</strain>
    </source>
</reference>
<dbReference type="Gene3D" id="1.10.287.1490">
    <property type="match status" value="1"/>
</dbReference>
<evidence type="ECO:0000256" key="4">
    <source>
        <dbReference type="ARBA" id="ARBA00023175"/>
    </source>
</evidence>
<name>A0A087EI38_9BIFI</name>
<evidence type="ECO:0000256" key="1">
    <source>
        <dbReference type="ARBA" id="ARBA00004496"/>
    </source>
</evidence>
<evidence type="ECO:0000313" key="8">
    <source>
        <dbReference type="EMBL" id="KFJ07439.1"/>
    </source>
</evidence>
<evidence type="ECO:0000256" key="2">
    <source>
        <dbReference type="ARBA" id="ARBA00022490"/>
    </source>
</evidence>
<feature type="region of interest" description="Disordered" evidence="6">
    <location>
        <begin position="43"/>
        <end position="226"/>
    </location>
</feature>
<organism evidence="8 9">
    <name type="scientific">Bifidobacterium tsurumiense</name>
    <dbReference type="NCBI Taxonomy" id="356829"/>
    <lineage>
        <taxon>Bacteria</taxon>
        <taxon>Bacillati</taxon>
        <taxon>Actinomycetota</taxon>
        <taxon>Actinomycetes</taxon>
        <taxon>Bifidobacteriales</taxon>
        <taxon>Bifidobacteriaceae</taxon>
        <taxon>Bifidobacterium</taxon>
    </lineage>
</organism>
<feature type="coiled-coil region" evidence="5">
    <location>
        <begin position="228"/>
        <end position="262"/>
    </location>
</feature>
<keyword evidence="4" id="KW-0505">Motor protein</keyword>
<dbReference type="GO" id="GO:0005923">
    <property type="term" value="C:bicellular tight junction"/>
    <property type="evidence" value="ECO:0007669"/>
    <property type="project" value="TreeGrafter"/>
</dbReference>
<accession>A0A087EI38</accession>
<evidence type="ECO:0000313" key="9">
    <source>
        <dbReference type="Proteomes" id="UP000029080"/>
    </source>
</evidence>
<dbReference type="AlphaFoldDB" id="A0A087EI38"/>
<protein>
    <submittedName>
        <fullName evidence="8">LPXTG-motif cell wall anchor domain protein</fullName>
    </submittedName>
</protein>
<keyword evidence="3" id="KW-0518">Myosin</keyword>
<dbReference type="OrthoDB" id="3263869at2"/>
<comment type="subcellular location">
    <subcellularLocation>
        <location evidence="1">Cytoplasm</location>
    </subcellularLocation>
</comment>
<dbReference type="EMBL" id="JGZU01000004">
    <property type="protein sequence ID" value="KFJ07439.1"/>
    <property type="molecule type" value="Genomic_DNA"/>
</dbReference>
<keyword evidence="7" id="KW-1133">Transmembrane helix</keyword>
<dbReference type="SUPFAM" id="SSF57997">
    <property type="entry name" value="Tropomyosin"/>
    <property type="match status" value="1"/>
</dbReference>
<feature type="coiled-coil region" evidence="5">
    <location>
        <begin position="573"/>
        <end position="770"/>
    </location>
</feature>
<dbReference type="STRING" id="356829.BITS_0677"/>
<proteinExistence type="predicted"/>
<feature type="transmembrane region" description="Helical" evidence="7">
    <location>
        <begin position="839"/>
        <end position="861"/>
    </location>
</feature>
<feature type="compositionally biased region" description="Basic and acidic residues" evidence="6">
    <location>
        <begin position="78"/>
        <end position="95"/>
    </location>
</feature>
<evidence type="ECO:0000256" key="7">
    <source>
        <dbReference type="SAM" id="Phobius"/>
    </source>
</evidence>
<evidence type="ECO:0000256" key="3">
    <source>
        <dbReference type="ARBA" id="ARBA00023123"/>
    </source>
</evidence>
<keyword evidence="7" id="KW-0472">Membrane</keyword>
<feature type="compositionally biased region" description="Low complexity" evidence="6">
    <location>
        <begin position="96"/>
        <end position="106"/>
    </location>
</feature>
<keyword evidence="9" id="KW-1185">Reference proteome</keyword>
<keyword evidence="2" id="KW-0963">Cytoplasm</keyword>
<feature type="compositionally biased region" description="Polar residues" evidence="6">
    <location>
        <begin position="171"/>
        <end position="190"/>
    </location>
</feature>